<reference evidence="5 7" key="1">
    <citation type="submission" date="2015-11" db="EMBL/GenBank/DDBJ databases">
        <title>Genomic analysis of 38 Legionella species identifies large and diverse effector repertoires.</title>
        <authorList>
            <person name="Burstein D."/>
            <person name="Amaro F."/>
            <person name="Zusman T."/>
            <person name="Lifshitz Z."/>
            <person name="Cohen O."/>
            <person name="Gilbert J.A."/>
            <person name="Pupko T."/>
            <person name="Shuman H.A."/>
            <person name="Segal G."/>
        </authorList>
    </citation>
    <scope>NUCLEOTIDE SEQUENCE [LARGE SCALE GENOMIC DNA]</scope>
    <source>
        <strain evidence="5 7">SC-18-C9</strain>
    </source>
</reference>
<keyword evidence="3" id="KW-0732">Signal</keyword>
<dbReference type="PANTHER" id="PTHR10587">
    <property type="entry name" value="GLYCOSYL TRANSFERASE-RELATED"/>
    <property type="match status" value="1"/>
</dbReference>
<feature type="domain" description="NodB homology" evidence="4">
    <location>
        <begin position="69"/>
        <end position="285"/>
    </location>
</feature>
<keyword evidence="1" id="KW-0479">Metal-binding</keyword>
<dbReference type="InterPro" id="IPR002509">
    <property type="entry name" value="NODB_dom"/>
</dbReference>
<dbReference type="AlphaFoldDB" id="A0A378L5Z5"/>
<dbReference type="GO" id="GO:0016810">
    <property type="term" value="F:hydrolase activity, acting on carbon-nitrogen (but not peptide) bonds"/>
    <property type="evidence" value="ECO:0007669"/>
    <property type="project" value="InterPro"/>
</dbReference>
<dbReference type="GO" id="GO:0016020">
    <property type="term" value="C:membrane"/>
    <property type="evidence" value="ECO:0007669"/>
    <property type="project" value="TreeGrafter"/>
</dbReference>
<feature type="chain" id="PRO_5016805799" evidence="3">
    <location>
        <begin position="27"/>
        <end position="331"/>
    </location>
</feature>
<dbReference type="PROSITE" id="PS51677">
    <property type="entry name" value="NODB"/>
    <property type="match status" value="1"/>
</dbReference>
<dbReference type="InterPro" id="IPR050248">
    <property type="entry name" value="Polysacc_deacetylase_ArnD"/>
</dbReference>
<evidence type="ECO:0000259" key="4">
    <source>
        <dbReference type="PROSITE" id="PS51677"/>
    </source>
</evidence>
<proteinExistence type="predicted"/>
<keyword evidence="2" id="KW-0378">Hydrolase</keyword>
<feature type="signal peptide" evidence="3">
    <location>
        <begin position="1"/>
        <end position="26"/>
    </location>
</feature>
<dbReference type="RefSeq" id="WP_058476928.1">
    <property type="nucleotide sequence ID" value="NZ_CAAAIO010000012.1"/>
</dbReference>
<dbReference type="Proteomes" id="UP000054820">
    <property type="component" value="Unassembled WGS sequence"/>
</dbReference>
<dbReference type="InterPro" id="IPR011330">
    <property type="entry name" value="Glyco_hydro/deAcase_b/a-brl"/>
</dbReference>
<keyword evidence="7" id="KW-1185">Reference proteome</keyword>
<dbReference type="STRING" id="460.Lstg_1360"/>
<protein>
    <submittedName>
        <fullName evidence="6">Peptidoglycan GlcNAc deacetylases</fullName>
    </submittedName>
    <submittedName>
        <fullName evidence="5">Polysaccharide deacetylase domain-containing protein</fullName>
    </submittedName>
</protein>
<dbReference type="CDD" id="cd10960">
    <property type="entry name" value="CE4_NodB_like_1"/>
    <property type="match status" value="1"/>
</dbReference>
<evidence type="ECO:0000256" key="2">
    <source>
        <dbReference type="ARBA" id="ARBA00022801"/>
    </source>
</evidence>
<gene>
    <name evidence="5" type="ORF">Lstg_1360</name>
    <name evidence="6" type="ORF">NCTC11991_00767</name>
</gene>
<dbReference type="Pfam" id="PF01522">
    <property type="entry name" value="Polysacc_deac_1"/>
    <property type="match status" value="1"/>
</dbReference>
<name>A0A378L5Z5_9GAMM</name>
<dbReference type="GO" id="GO:0046872">
    <property type="term" value="F:metal ion binding"/>
    <property type="evidence" value="ECO:0007669"/>
    <property type="project" value="UniProtKB-KW"/>
</dbReference>
<evidence type="ECO:0000313" key="7">
    <source>
        <dbReference type="Proteomes" id="UP000054820"/>
    </source>
</evidence>
<dbReference type="PANTHER" id="PTHR10587:SF133">
    <property type="entry name" value="CHITIN DEACETYLASE 1-RELATED"/>
    <property type="match status" value="1"/>
</dbReference>
<dbReference type="SUPFAM" id="SSF88713">
    <property type="entry name" value="Glycoside hydrolase/deacetylase"/>
    <property type="match status" value="1"/>
</dbReference>
<organism evidence="6 8">
    <name type="scientific">Legionella steigerwaltii</name>
    <dbReference type="NCBI Taxonomy" id="460"/>
    <lineage>
        <taxon>Bacteria</taxon>
        <taxon>Pseudomonadati</taxon>
        <taxon>Pseudomonadota</taxon>
        <taxon>Gammaproteobacteria</taxon>
        <taxon>Legionellales</taxon>
        <taxon>Legionellaceae</taxon>
        <taxon>Legionella</taxon>
    </lineage>
</organism>
<dbReference type="EMBL" id="LNYZ01000010">
    <property type="protein sequence ID" value="KTD78079.1"/>
    <property type="molecule type" value="Genomic_DNA"/>
</dbReference>
<dbReference type="Gene3D" id="3.20.20.370">
    <property type="entry name" value="Glycoside hydrolase/deacetylase"/>
    <property type="match status" value="1"/>
</dbReference>
<evidence type="ECO:0000256" key="1">
    <source>
        <dbReference type="ARBA" id="ARBA00022723"/>
    </source>
</evidence>
<dbReference type="Proteomes" id="UP000255110">
    <property type="component" value="Unassembled WGS sequence"/>
</dbReference>
<evidence type="ECO:0000313" key="6">
    <source>
        <dbReference type="EMBL" id="STY22184.1"/>
    </source>
</evidence>
<accession>A0A378L5Z5</accession>
<reference evidence="6 8" key="2">
    <citation type="submission" date="2018-06" db="EMBL/GenBank/DDBJ databases">
        <authorList>
            <consortium name="Pathogen Informatics"/>
            <person name="Doyle S."/>
        </authorList>
    </citation>
    <scope>NUCLEOTIDE SEQUENCE [LARGE SCALE GENOMIC DNA]</scope>
    <source>
        <strain evidence="6 8">NCTC11991</strain>
    </source>
</reference>
<dbReference type="GO" id="GO:0005975">
    <property type="term" value="P:carbohydrate metabolic process"/>
    <property type="evidence" value="ECO:0007669"/>
    <property type="project" value="InterPro"/>
</dbReference>
<evidence type="ECO:0000313" key="8">
    <source>
        <dbReference type="Proteomes" id="UP000255110"/>
    </source>
</evidence>
<sequence length="331" mass="39098">MKIKFIIKKISLILMFLVMSQNISFAFEPSFSEDTVNKNDNIINSRNQSLKDHNPQKELSKKLPVVSKKTVSITIDDLPFVGEYRNFHLNMMINTMTKEQVPATGFIIAREVRKDNWEILRKFRDAGFGLGNHTLSHANLNKMNTQEYIQEIKRADHILHPVMTEPKYFRYPYLAMSTGQKKEDILCYLAKKNYHVAPITIDSKDFVFNQRLLSVPELNRRAYLEELKPFYLDFIWQQTLRAEEHSQFHHNTEQAQILLIHANLLNAYVLPDIIHLYKQKGYEFVSLEDALKTFKYPMQCSRHSIFAQNKKRHPQQKTERDADIETFIEWD</sequence>
<evidence type="ECO:0000256" key="3">
    <source>
        <dbReference type="SAM" id="SignalP"/>
    </source>
</evidence>
<dbReference type="EMBL" id="UGOY01000001">
    <property type="protein sequence ID" value="STY22184.1"/>
    <property type="molecule type" value="Genomic_DNA"/>
</dbReference>
<evidence type="ECO:0000313" key="5">
    <source>
        <dbReference type="EMBL" id="KTD78079.1"/>
    </source>
</evidence>